<dbReference type="Pfam" id="PF00512">
    <property type="entry name" value="HisKA"/>
    <property type="match status" value="1"/>
</dbReference>
<comment type="catalytic activity">
    <reaction evidence="1">
        <text>ATP + protein L-histidine = ADP + protein N-phospho-L-histidine.</text>
        <dbReference type="EC" id="2.7.13.3"/>
    </reaction>
</comment>
<dbReference type="EC" id="2.7.13.3" evidence="3"/>
<dbReference type="eggNOG" id="COG2205">
    <property type="taxonomic scope" value="Bacteria"/>
</dbReference>
<evidence type="ECO:0000313" key="14">
    <source>
        <dbReference type="EMBL" id="CCM63475.1"/>
    </source>
</evidence>
<evidence type="ECO:0000256" key="9">
    <source>
        <dbReference type="ARBA" id="ARBA00023012"/>
    </source>
</evidence>
<proteinExistence type="predicted"/>
<keyword evidence="7 14" id="KW-0418">Kinase</keyword>
<dbReference type="Pfam" id="PF00672">
    <property type="entry name" value="HAMP"/>
    <property type="match status" value="1"/>
</dbReference>
<evidence type="ECO:0000259" key="12">
    <source>
        <dbReference type="PROSITE" id="PS50109"/>
    </source>
</evidence>
<feature type="transmembrane region" description="Helical" evidence="11">
    <location>
        <begin position="12"/>
        <end position="32"/>
    </location>
</feature>
<comment type="caution">
    <text evidence="14">The sequence shown here is derived from an EMBL/GenBank/DDBJ whole genome shotgun (WGS) entry which is preliminary data.</text>
</comment>
<feature type="domain" description="HAMP" evidence="13">
    <location>
        <begin position="176"/>
        <end position="229"/>
    </location>
</feature>
<protein>
    <recommendedName>
        <fullName evidence="3">histidine kinase</fullName>
        <ecNumber evidence="3">2.7.13.3</ecNumber>
    </recommendedName>
</protein>
<dbReference type="SUPFAM" id="SSF158472">
    <property type="entry name" value="HAMP domain-like"/>
    <property type="match status" value="1"/>
</dbReference>
<name>R4YYP9_9ACTN</name>
<keyword evidence="4" id="KW-0597">Phosphoprotein</keyword>
<dbReference type="SUPFAM" id="SSF55874">
    <property type="entry name" value="ATPase domain of HSP90 chaperone/DNA topoisomerase II/histidine kinase"/>
    <property type="match status" value="1"/>
</dbReference>
<keyword evidence="10 11" id="KW-0472">Membrane</keyword>
<keyword evidence="8 11" id="KW-1133">Transmembrane helix</keyword>
<dbReference type="InterPro" id="IPR036097">
    <property type="entry name" value="HisK_dim/P_sf"/>
</dbReference>
<dbReference type="InterPro" id="IPR005467">
    <property type="entry name" value="His_kinase_dom"/>
</dbReference>
<dbReference type="HOGENOM" id="CLU_000445_89_6_11"/>
<dbReference type="GO" id="GO:0005886">
    <property type="term" value="C:plasma membrane"/>
    <property type="evidence" value="ECO:0007669"/>
    <property type="project" value="UniProtKB-SubCell"/>
</dbReference>
<dbReference type="GO" id="GO:0000155">
    <property type="term" value="F:phosphorelay sensor kinase activity"/>
    <property type="evidence" value="ECO:0007669"/>
    <property type="project" value="InterPro"/>
</dbReference>
<dbReference type="Proteomes" id="UP000018291">
    <property type="component" value="Unassembled WGS sequence"/>
</dbReference>
<dbReference type="PROSITE" id="PS50109">
    <property type="entry name" value="HIS_KIN"/>
    <property type="match status" value="1"/>
</dbReference>
<dbReference type="STRING" id="1229780.BN381_230010"/>
<evidence type="ECO:0000256" key="11">
    <source>
        <dbReference type="SAM" id="Phobius"/>
    </source>
</evidence>
<accession>R4YYP9</accession>
<dbReference type="InterPro" id="IPR050428">
    <property type="entry name" value="TCS_sensor_his_kinase"/>
</dbReference>
<dbReference type="EMBL" id="CANL01000016">
    <property type="protein sequence ID" value="CCM63475.1"/>
    <property type="molecule type" value="Genomic_DNA"/>
</dbReference>
<dbReference type="Gene3D" id="3.30.565.10">
    <property type="entry name" value="Histidine kinase-like ATPase, C-terminal domain"/>
    <property type="match status" value="1"/>
</dbReference>
<dbReference type="InterPro" id="IPR003661">
    <property type="entry name" value="HisK_dim/P_dom"/>
</dbReference>
<evidence type="ECO:0000256" key="1">
    <source>
        <dbReference type="ARBA" id="ARBA00000085"/>
    </source>
</evidence>
<evidence type="ECO:0000313" key="15">
    <source>
        <dbReference type="Proteomes" id="UP000018291"/>
    </source>
</evidence>
<keyword evidence="6 11" id="KW-0812">Transmembrane</keyword>
<evidence type="ECO:0000256" key="8">
    <source>
        <dbReference type="ARBA" id="ARBA00022989"/>
    </source>
</evidence>
<dbReference type="SMART" id="SM00304">
    <property type="entry name" value="HAMP"/>
    <property type="match status" value="1"/>
</dbReference>
<evidence type="ECO:0000256" key="5">
    <source>
        <dbReference type="ARBA" id="ARBA00022679"/>
    </source>
</evidence>
<dbReference type="PRINTS" id="PR00344">
    <property type="entry name" value="BCTRLSENSOR"/>
</dbReference>
<evidence type="ECO:0000256" key="2">
    <source>
        <dbReference type="ARBA" id="ARBA00004236"/>
    </source>
</evidence>
<keyword evidence="5" id="KW-0808">Transferase</keyword>
<comment type="subcellular location">
    <subcellularLocation>
        <location evidence="2">Cell membrane</location>
    </subcellularLocation>
</comment>
<dbReference type="InterPro" id="IPR004358">
    <property type="entry name" value="Sig_transdc_His_kin-like_C"/>
</dbReference>
<evidence type="ECO:0000259" key="13">
    <source>
        <dbReference type="PROSITE" id="PS50885"/>
    </source>
</evidence>
<dbReference type="Pfam" id="PF02518">
    <property type="entry name" value="HATPase_c"/>
    <property type="match status" value="1"/>
</dbReference>
<dbReference type="SUPFAM" id="SSF47384">
    <property type="entry name" value="Homodimeric domain of signal transducing histidine kinase"/>
    <property type="match status" value="1"/>
</dbReference>
<dbReference type="InterPro" id="IPR036890">
    <property type="entry name" value="HATPase_C_sf"/>
</dbReference>
<dbReference type="PANTHER" id="PTHR45436:SF5">
    <property type="entry name" value="SENSOR HISTIDINE KINASE TRCS"/>
    <property type="match status" value="1"/>
</dbReference>
<keyword evidence="9" id="KW-0902">Two-component regulatory system</keyword>
<feature type="domain" description="Histidine kinase" evidence="12">
    <location>
        <begin position="237"/>
        <end position="450"/>
    </location>
</feature>
<dbReference type="CDD" id="cd06225">
    <property type="entry name" value="HAMP"/>
    <property type="match status" value="1"/>
</dbReference>
<dbReference type="AlphaFoldDB" id="R4YYP9"/>
<gene>
    <name evidence="14" type="ORF">BN381_230010</name>
</gene>
<evidence type="ECO:0000256" key="3">
    <source>
        <dbReference type="ARBA" id="ARBA00012438"/>
    </source>
</evidence>
<evidence type="ECO:0000256" key="6">
    <source>
        <dbReference type="ARBA" id="ARBA00022692"/>
    </source>
</evidence>
<dbReference type="PROSITE" id="PS50885">
    <property type="entry name" value="HAMP"/>
    <property type="match status" value="1"/>
</dbReference>
<dbReference type="SMART" id="SM00387">
    <property type="entry name" value="HATPase_c"/>
    <property type="match status" value="1"/>
</dbReference>
<dbReference type="Gene3D" id="1.10.287.130">
    <property type="match status" value="1"/>
</dbReference>
<dbReference type="InterPro" id="IPR003594">
    <property type="entry name" value="HATPase_dom"/>
</dbReference>
<evidence type="ECO:0000256" key="7">
    <source>
        <dbReference type="ARBA" id="ARBA00022777"/>
    </source>
</evidence>
<reference evidence="14 15" key="1">
    <citation type="journal article" date="2013" name="ISME J.">
        <title>Metabolic model for the filamentous 'Candidatus Microthrix parvicella' based on genomic and metagenomic analyses.</title>
        <authorList>
            <person name="Jon McIlroy S."/>
            <person name="Kristiansen R."/>
            <person name="Albertsen M."/>
            <person name="Michael Karst S."/>
            <person name="Rossetti S."/>
            <person name="Lund Nielsen J."/>
            <person name="Tandoi V."/>
            <person name="James Seviour R."/>
            <person name="Nielsen P.H."/>
        </authorList>
    </citation>
    <scope>NUCLEOTIDE SEQUENCE [LARGE SCALE GENOMIC DNA]</scope>
    <source>
        <strain evidence="14 15">RN1</strain>
    </source>
</reference>
<evidence type="ECO:0000256" key="4">
    <source>
        <dbReference type="ARBA" id="ARBA00022553"/>
    </source>
</evidence>
<dbReference type="SMART" id="SM00388">
    <property type="entry name" value="HisKA"/>
    <property type="match status" value="1"/>
</dbReference>
<sequence length="451" mass="48360">MRARLAGLRVRASVGAVVIVAIAMTLAGILLVHQLRTSQTRAIDTALEIRVQDIESLMEDGTPPSQLSVEDEQDDFVQVIDVSNGKVVTASANMAGRQRVVAGGDGTTVTMLVAGLDPENFRVHVHLTEGTPKYAIVVGTNLENVDRVAATTVRSLVIGLPVLLALIAVVTWLVVDRTLRPVEAIRSEVADIGGGDLHRRVPEPTSGDEIGRLARTMNAMLDRLESADVAQAHFVSDASHELRTPIAVIRHELEVGLRSDNPELLREIAGEVLDENLRMQHLVEDLLLLARRDGRTGPDPRVGWKPIDLDDVILSQVQQVVSDTTVGIAGVSAGQICCDEGQVVRVVRNLLDNALRHAKSQVDISLTSTDDGHVVLAVDDDGAGIAKDDRERVFERFVRLDESRSRDAGGSGLGLAIVAEVVADHDGTVNAGTSPTLGGARFTATFPDARR</sequence>
<organism evidence="14 15">
    <name type="scientific">Candidatus Neomicrothrix parvicella RN1</name>
    <dbReference type="NCBI Taxonomy" id="1229780"/>
    <lineage>
        <taxon>Bacteria</taxon>
        <taxon>Bacillati</taxon>
        <taxon>Actinomycetota</taxon>
        <taxon>Acidimicrobiia</taxon>
        <taxon>Acidimicrobiales</taxon>
        <taxon>Microthrixaceae</taxon>
        <taxon>Candidatus Neomicrothrix</taxon>
    </lineage>
</organism>
<feature type="transmembrane region" description="Helical" evidence="11">
    <location>
        <begin position="156"/>
        <end position="175"/>
    </location>
</feature>
<dbReference type="PANTHER" id="PTHR45436">
    <property type="entry name" value="SENSOR HISTIDINE KINASE YKOH"/>
    <property type="match status" value="1"/>
</dbReference>
<dbReference type="InterPro" id="IPR003660">
    <property type="entry name" value="HAMP_dom"/>
</dbReference>
<dbReference type="CDD" id="cd00082">
    <property type="entry name" value="HisKA"/>
    <property type="match status" value="1"/>
</dbReference>
<evidence type="ECO:0000256" key="10">
    <source>
        <dbReference type="ARBA" id="ARBA00023136"/>
    </source>
</evidence>
<dbReference type="Gene3D" id="6.10.340.10">
    <property type="match status" value="1"/>
</dbReference>
<keyword evidence="15" id="KW-1185">Reference proteome</keyword>